<dbReference type="SUPFAM" id="SSF46785">
    <property type="entry name" value="Winged helix' DNA-binding domain"/>
    <property type="match status" value="1"/>
</dbReference>
<evidence type="ECO:0000256" key="1">
    <source>
        <dbReference type="ARBA" id="ARBA00023015"/>
    </source>
</evidence>
<dbReference type="GO" id="GO:0003677">
    <property type="term" value="F:DNA binding"/>
    <property type="evidence" value="ECO:0007669"/>
    <property type="project" value="UniProtKB-KW"/>
</dbReference>
<accession>A0A150TBL1</accession>
<dbReference type="InterPro" id="IPR036388">
    <property type="entry name" value="WH-like_DNA-bd_sf"/>
</dbReference>
<dbReference type="SMART" id="SM00347">
    <property type="entry name" value="HTH_MARR"/>
    <property type="match status" value="1"/>
</dbReference>
<dbReference type="InterPro" id="IPR023187">
    <property type="entry name" value="Tscrpt_reg_MarR-type_CS"/>
</dbReference>
<dbReference type="AlphaFoldDB" id="A0A150TBL1"/>
<dbReference type="PROSITE" id="PS50995">
    <property type="entry name" value="HTH_MARR_2"/>
    <property type="match status" value="1"/>
</dbReference>
<protein>
    <recommendedName>
        <fullName evidence="4">HTH marR-type domain-containing protein</fullName>
    </recommendedName>
</protein>
<dbReference type="GO" id="GO:0003700">
    <property type="term" value="F:DNA-binding transcription factor activity"/>
    <property type="evidence" value="ECO:0007669"/>
    <property type="project" value="InterPro"/>
</dbReference>
<gene>
    <name evidence="5" type="ORF">BE21_55600</name>
</gene>
<dbReference type="Gene3D" id="1.10.10.10">
    <property type="entry name" value="Winged helix-like DNA-binding domain superfamily/Winged helix DNA-binding domain"/>
    <property type="match status" value="1"/>
</dbReference>
<dbReference type="InterPro" id="IPR036390">
    <property type="entry name" value="WH_DNA-bd_sf"/>
</dbReference>
<evidence type="ECO:0000256" key="3">
    <source>
        <dbReference type="ARBA" id="ARBA00023163"/>
    </source>
</evidence>
<dbReference type="Proteomes" id="UP000075502">
    <property type="component" value="Unassembled WGS sequence"/>
</dbReference>
<evidence type="ECO:0000313" key="5">
    <source>
        <dbReference type="EMBL" id="KYG01878.1"/>
    </source>
</evidence>
<keyword evidence="2" id="KW-0238">DNA-binding</keyword>
<evidence type="ECO:0000256" key="2">
    <source>
        <dbReference type="ARBA" id="ARBA00023125"/>
    </source>
</evidence>
<dbReference type="InterPro" id="IPR000835">
    <property type="entry name" value="HTH_MarR-typ"/>
</dbReference>
<dbReference type="EMBL" id="JEME01003214">
    <property type="protein sequence ID" value="KYG01878.1"/>
    <property type="molecule type" value="Genomic_DNA"/>
</dbReference>
<evidence type="ECO:0000259" key="4">
    <source>
        <dbReference type="PROSITE" id="PS50995"/>
    </source>
</evidence>
<evidence type="ECO:0000313" key="6">
    <source>
        <dbReference type="Proteomes" id="UP000075502"/>
    </source>
</evidence>
<organism evidence="5 6">
    <name type="scientific">Sorangium cellulosum</name>
    <name type="common">Polyangium cellulosum</name>
    <dbReference type="NCBI Taxonomy" id="56"/>
    <lineage>
        <taxon>Bacteria</taxon>
        <taxon>Pseudomonadati</taxon>
        <taxon>Myxococcota</taxon>
        <taxon>Polyangia</taxon>
        <taxon>Polyangiales</taxon>
        <taxon>Polyangiaceae</taxon>
        <taxon>Sorangium</taxon>
    </lineage>
</organism>
<name>A0A150TBL1_SORCE</name>
<dbReference type="PROSITE" id="PS01117">
    <property type="entry name" value="HTH_MARR_1"/>
    <property type="match status" value="1"/>
</dbReference>
<sequence length="144" mass="16548">MSEASETEQLNAALHVLLLRLNLARLDLWSDKLAGVGYLDLHAMSFVEEKPDHTLAEMRAYLQVPQSTLTSILDRLEQRGLVRRGVHPTDRRSYLIELTKKGIELQREHHRVERLIMRKILDALPDAGERAQFVALFRKIASKV</sequence>
<comment type="caution">
    <text evidence="5">The sequence shown here is derived from an EMBL/GenBank/DDBJ whole genome shotgun (WGS) entry which is preliminary data.</text>
</comment>
<feature type="domain" description="HTH marR-type" evidence="4">
    <location>
        <begin position="7"/>
        <end position="142"/>
    </location>
</feature>
<dbReference type="PRINTS" id="PR00598">
    <property type="entry name" value="HTHMARR"/>
</dbReference>
<dbReference type="PANTHER" id="PTHR42756">
    <property type="entry name" value="TRANSCRIPTIONAL REGULATOR, MARR"/>
    <property type="match status" value="1"/>
</dbReference>
<dbReference type="Pfam" id="PF12802">
    <property type="entry name" value="MarR_2"/>
    <property type="match status" value="1"/>
</dbReference>
<dbReference type="PANTHER" id="PTHR42756:SF1">
    <property type="entry name" value="TRANSCRIPTIONAL REPRESSOR OF EMRAB OPERON"/>
    <property type="match status" value="1"/>
</dbReference>
<proteinExistence type="predicted"/>
<keyword evidence="1" id="KW-0805">Transcription regulation</keyword>
<keyword evidence="3" id="KW-0804">Transcription</keyword>
<reference evidence="5 6" key="1">
    <citation type="submission" date="2014-02" db="EMBL/GenBank/DDBJ databases">
        <title>The small core and large imbalanced accessory genome model reveals a collaborative survival strategy of Sorangium cellulosum strains in nature.</title>
        <authorList>
            <person name="Han K."/>
            <person name="Peng R."/>
            <person name="Blom J."/>
            <person name="Li Y.-Z."/>
        </authorList>
    </citation>
    <scope>NUCLEOTIDE SEQUENCE [LARGE SCALE GENOMIC DNA]</scope>
    <source>
        <strain evidence="5 6">So0007-03</strain>
    </source>
</reference>